<dbReference type="SUPFAM" id="SSF46689">
    <property type="entry name" value="Homeodomain-like"/>
    <property type="match status" value="1"/>
</dbReference>
<feature type="region of interest" description="Disordered" evidence="3">
    <location>
        <begin position="351"/>
        <end position="409"/>
    </location>
</feature>
<comment type="caution">
    <text evidence="6">The sequence shown here is derived from an EMBL/GenBank/DDBJ whole genome shotgun (WGS) entry which is preliminary data.</text>
</comment>
<dbReference type="PANTHER" id="PTHR19303">
    <property type="entry name" value="TRANSPOSON"/>
    <property type="match status" value="1"/>
</dbReference>
<feature type="DNA-binding region" description="H-T-H motif" evidence="2">
    <location>
        <begin position="36"/>
        <end position="56"/>
    </location>
</feature>
<dbReference type="InterPro" id="IPR050863">
    <property type="entry name" value="CenT-Element_Derived"/>
</dbReference>
<evidence type="ECO:0000259" key="5">
    <source>
        <dbReference type="PROSITE" id="PS50960"/>
    </source>
</evidence>
<name>A0AAV8XUB6_9CUCU</name>
<dbReference type="PANTHER" id="PTHR19303:SF74">
    <property type="entry name" value="POGO TRANSPOSABLE ELEMENT WITH KRAB DOMAIN"/>
    <property type="match status" value="1"/>
</dbReference>
<dbReference type="InterPro" id="IPR009057">
    <property type="entry name" value="Homeodomain-like_sf"/>
</dbReference>
<organism evidence="6 7">
    <name type="scientific">Rhamnusium bicolor</name>
    <dbReference type="NCBI Taxonomy" id="1586634"/>
    <lineage>
        <taxon>Eukaryota</taxon>
        <taxon>Metazoa</taxon>
        <taxon>Ecdysozoa</taxon>
        <taxon>Arthropoda</taxon>
        <taxon>Hexapoda</taxon>
        <taxon>Insecta</taxon>
        <taxon>Pterygota</taxon>
        <taxon>Neoptera</taxon>
        <taxon>Endopterygota</taxon>
        <taxon>Coleoptera</taxon>
        <taxon>Polyphaga</taxon>
        <taxon>Cucujiformia</taxon>
        <taxon>Chrysomeloidea</taxon>
        <taxon>Cerambycidae</taxon>
        <taxon>Lepturinae</taxon>
        <taxon>Rhagiini</taxon>
        <taxon>Rhamnusium</taxon>
    </lineage>
</organism>
<dbReference type="InterPro" id="IPR004875">
    <property type="entry name" value="DDE_SF_endonuclease_dom"/>
</dbReference>
<dbReference type="AlphaFoldDB" id="A0AAV8XUB6"/>
<evidence type="ECO:0000313" key="7">
    <source>
        <dbReference type="Proteomes" id="UP001162156"/>
    </source>
</evidence>
<dbReference type="InterPro" id="IPR007889">
    <property type="entry name" value="HTH_Psq"/>
</dbReference>
<reference evidence="6" key="1">
    <citation type="journal article" date="2023" name="Insect Mol. Biol.">
        <title>Genome sequencing provides insights into the evolution of gene families encoding plant cell wall-degrading enzymes in longhorned beetles.</title>
        <authorList>
            <person name="Shin N.R."/>
            <person name="Okamura Y."/>
            <person name="Kirsch R."/>
            <person name="Pauchet Y."/>
        </authorList>
    </citation>
    <scope>NUCLEOTIDE SEQUENCE</scope>
    <source>
        <strain evidence="6">RBIC_L_NR</strain>
    </source>
</reference>
<keyword evidence="4" id="KW-1133">Transmembrane helix</keyword>
<keyword evidence="2" id="KW-0539">Nucleus</keyword>
<comment type="subcellular location">
    <subcellularLocation>
        <location evidence="1 2">Nucleus</location>
    </subcellularLocation>
</comment>
<sequence length="541" mass="60877">MCFKEKMPRKGMKHKEWDPVRMRLAINAIRNKEIGYLKASRIFGVPKSTLEGFVKKVDKTAELVNTRTGRKPVFPKEMEDDLVAYCLEMDSHPFSKVNKLAGKKWMYHFLKRNPCLSSRKPQGISKARIKGFTPENVKRFFDNLEPAMKNIKFNPAKVGAISAAERGALVTNVMCMNAAGGFVPPLFVFPRKNMKAELLDGAPPGSIVACHPSGCIQQHIFTQWLHHFIAHVKPYKDDPVVLILDGHYSHTRNMDVIDVARENHISIICLPPHTLMCPAYLKSATAQNAVNGFLKAGIFPFNKDIFTDIDFIADPQRERPLSPNAVQMHDNVKVHEGTSPRQAVLAETIQNIQERTPPRHVPVKKPKLNTELTNQKKDKVTKRGRRKNKKGEMDNDSSSEDDEEPVLDDVSDMDCEEDTEDAECMFCNELFSKDVPGAYHKSQSSAVQVAKIVAVTVVLVSVVLGSFILASAYVTANASCRQLEQELELLSEAADRFQPPPQPEALIQVRNLTSLWTLFRKYANDDKMTHQGLTRTKLMSS</sequence>
<dbReference type="GO" id="GO:0005634">
    <property type="term" value="C:nucleus"/>
    <property type="evidence" value="ECO:0007669"/>
    <property type="project" value="UniProtKB-SubCell"/>
</dbReference>
<accession>A0AAV8XUB6</accession>
<feature type="domain" description="HTH psq-type" evidence="5">
    <location>
        <begin position="8"/>
        <end position="60"/>
    </location>
</feature>
<keyword evidence="2" id="KW-0238">DNA-binding</keyword>
<evidence type="ECO:0000256" key="2">
    <source>
        <dbReference type="PROSITE-ProRule" id="PRU00320"/>
    </source>
</evidence>
<dbReference type="Gene3D" id="1.10.10.60">
    <property type="entry name" value="Homeodomain-like"/>
    <property type="match status" value="1"/>
</dbReference>
<dbReference type="EMBL" id="JANEYF010002810">
    <property type="protein sequence ID" value="KAJ8942016.1"/>
    <property type="molecule type" value="Genomic_DNA"/>
</dbReference>
<keyword evidence="4" id="KW-0812">Transmembrane</keyword>
<feature type="compositionally biased region" description="Acidic residues" evidence="3">
    <location>
        <begin position="394"/>
        <end position="409"/>
    </location>
</feature>
<feature type="compositionally biased region" description="Basic residues" evidence="3">
    <location>
        <begin position="379"/>
        <end position="389"/>
    </location>
</feature>
<evidence type="ECO:0000313" key="6">
    <source>
        <dbReference type="EMBL" id="KAJ8942016.1"/>
    </source>
</evidence>
<evidence type="ECO:0000256" key="3">
    <source>
        <dbReference type="SAM" id="MobiDB-lite"/>
    </source>
</evidence>
<dbReference type="Pfam" id="PF03184">
    <property type="entry name" value="DDE_1"/>
    <property type="match status" value="1"/>
</dbReference>
<gene>
    <name evidence="6" type="ORF">NQ314_010246</name>
</gene>
<dbReference type="GO" id="GO:0003677">
    <property type="term" value="F:DNA binding"/>
    <property type="evidence" value="ECO:0007669"/>
    <property type="project" value="UniProtKB-UniRule"/>
</dbReference>
<protein>
    <recommendedName>
        <fullName evidence="5">HTH psq-type domain-containing protein</fullName>
    </recommendedName>
</protein>
<keyword evidence="7" id="KW-1185">Reference proteome</keyword>
<dbReference type="Proteomes" id="UP001162156">
    <property type="component" value="Unassembled WGS sequence"/>
</dbReference>
<evidence type="ECO:0000256" key="1">
    <source>
        <dbReference type="ARBA" id="ARBA00004123"/>
    </source>
</evidence>
<dbReference type="PROSITE" id="PS50960">
    <property type="entry name" value="HTH_PSQ"/>
    <property type="match status" value="1"/>
</dbReference>
<feature type="transmembrane region" description="Helical" evidence="4">
    <location>
        <begin position="449"/>
        <end position="474"/>
    </location>
</feature>
<keyword evidence="4" id="KW-0472">Membrane</keyword>
<dbReference type="Pfam" id="PF05225">
    <property type="entry name" value="HTH_psq"/>
    <property type="match status" value="1"/>
</dbReference>
<evidence type="ECO:0000256" key="4">
    <source>
        <dbReference type="SAM" id="Phobius"/>
    </source>
</evidence>
<proteinExistence type="predicted"/>